<evidence type="ECO:0000313" key="2">
    <source>
        <dbReference type="EMBL" id="KAG8551164.1"/>
    </source>
</evidence>
<evidence type="ECO:0000313" key="3">
    <source>
        <dbReference type="Proteomes" id="UP000824782"/>
    </source>
</evidence>
<proteinExistence type="predicted"/>
<dbReference type="Proteomes" id="UP000824782">
    <property type="component" value="Unassembled WGS sequence"/>
</dbReference>
<dbReference type="EMBL" id="WNYA01000011">
    <property type="protein sequence ID" value="KAG8551164.1"/>
    <property type="molecule type" value="Genomic_DNA"/>
</dbReference>
<dbReference type="AlphaFoldDB" id="A0AAV6ZPB1"/>
<reference evidence="2" key="1">
    <citation type="thesis" date="2020" institute="ProQuest LLC" country="789 East Eisenhower Parkway, Ann Arbor, MI, USA">
        <title>Comparative Genomics and Chromosome Evolution.</title>
        <authorList>
            <person name="Mudd A.B."/>
        </authorList>
    </citation>
    <scope>NUCLEOTIDE SEQUENCE</scope>
    <source>
        <strain evidence="2">237g6f4</strain>
        <tissue evidence="2">Blood</tissue>
    </source>
</reference>
<protein>
    <submittedName>
        <fullName evidence="2">Uncharacterized protein</fullName>
    </submittedName>
</protein>
<organism evidence="2 3">
    <name type="scientific">Engystomops pustulosus</name>
    <name type="common">Tungara frog</name>
    <name type="synonym">Physalaemus pustulosus</name>
    <dbReference type="NCBI Taxonomy" id="76066"/>
    <lineage>
        <taxon>Eukaryota</taxon>
        <taxon>Metazoa</taxon>
        <taxon>Chordata</taxon>
        <taxon>Craniata</taxon>
        <taxon>Vertebrata</taxon>
        <taxon>Euteleostomi</taxon>
        <taxon>Amphibia</taxon>
        <taxon>Batrachia</taxon>
        <taxon>Anura</taxon>
        <taxon>Neobatrachia</taxon>
        <taxon>Hyloidea</taxon>
        <taxon>Leptodactylidae</taxon>
        <taxon>Leiuperinae</taxon>
        <taxon>Engystomops</taxon>
    </lineage>
</organism>
<name>A0AAV6ZPB1_ENGPU</name>
<keyword evidence="1" id="KW-0472">Membrane</keyword>
<accession>A0AAV6ZPB1</accession>
<keyword evidence="1" id="KW-0812">Transmembrane</keyword>
<comment type="caution">
    <text evidence="2">The sequence shown here is derived from an EMBL/GenBank/DDBJ whole genome shotgun (WGS) entry which is preliminary data.</text>
</comment>
<feature type="transmembrane region" description="Helical" evidence="1">
    <location>
        <begin position="55"/>
        <end position="75"/>
    </location>
</feature>
<sequence length="83" mass="9356">MIALLRKLLTVNPEHRCSCLLDIRTSASLSDVVWEDVLEKKVEPGFVPNASLGSLYLIIVIIIIVMGEIYIYIIIMEHSQCDP</sequence>
<keyword evidence="3" id="KW-1185">Reference proteome</keyword>
<evidence type="ECO:0000256" key="1">
    <source>
        <dbReference type="SAM" id="Phobius"/>
    </source>
</evidence>
<gene>
    <name evidence="2" type="ORF">GDO81_003991</name>
</gene>
<dbReference type="Gene3D" id="1.10.510.10">
    <property type="entry name" value="Transferase(Phosphotransferase) domain 1"/>
    <property type="match status" value="1"/>
</dbReference>
<keyword evidence="1" id="KW-1133">Transmembrane helix</keyword>